<organism evidence="2 3">
    <name type="scientific">Actinokineospora diospyrosa</name>
    <dbReference type="NCBI Taxonomy" id="103728"/>
    <lineage>
        <taxon>Bacteria</taxon>
        <taxon>Bacillati</taxon>
        <taxon>Actinomycetota</taxon>
        <taxon>Actinomycetes</taxon>
        <taxon>Pseudonocardiales</taxon>
        <taxon>Pseudonocardiaceae</taxon>
        <taxon>Actinokineospora</taxon>
    </lineage>
</organism>
<dbReference type="EMBL" id="JAMTCO010000020">
    <property type="protein sequence ID" value="MCP2274052.1"/>
    <property type="molecule type" value="Genomic_DNA"/>
</dbReference>
<dbReference type="Proteomes" id="UP001205185">
    <property type="component" value="Unassembled WGS sequence"/>
</dbReference>
<comment type="caution">
    <text evidence="2">The sequence shown here is derived from an EMBL/GenBank/DDBJ whole genome shotgun (WGS) entry which is preliminary data.</text>
</comment>
<evidence type="ECO:0000256" key="1">
    <source>
        <dbReference type="SAM" id="MobiDB-lite"/>
    </source>
</evidence>
<gene>
    <name evidence="2" type="ORF">LV75_006584</name>
</gene>
<evidence type="ECO:0000313" key="3">
    <source>
        <dbReference type="Proteomes" id="UP001205185"/>
    </source>
</evidence>
<feature type="region of interest" description="Disordered" evidence="1">
    <location>
        <begin position="106"/>
        <end position="163"/>
    </location>
</feature>
<sequence length="357" mass="37716">MRGSRVSAPTPSQRHRQLPPPTLSVRHHHGADLLRCLSHRAARPWRRTTLSPSPESDSRPAPGFSTAPPGNPFHPFGVVRERPGSGCPGKDSTTVERARRYALSTAGRTGRCAAERNRTAGRGVRSAPEWFPRGGPTRPLQARESARSDYGSQASAALGPGSRGGTAIRLTWDTALLARPVPPLRARVFGQVRETPWPLVARARLQVPQCWVRGPAGGLFPLNGRASCTCGLAGLGQRRLTAEGRALVGLLRGGWAGRAGFVPGGEEAPLVCLGNGWPGVSSPIGLLGWFTRGWDVVCRRGLVAGGGEVPCVLVDRLGGRVDALVGVGVAAAASPDVCCRRLWLVRVGCGRLSLARG</sequence>
<accession>A0ABT1IN12</accession>
<reference evidence="2 3" key="1">
    <citation type="submission" date="2022-06" db="EMBL/GenBank/DDBJ databases">
        <title>Genomic Encyclopedia of Archaeal and Bacterial Type Strains, Phase II (KMG-II): from individual species to whole genera.</title>
        <authorList>
            <person name="Goeker M."/>
        </authorList>
    </citation>
    <scope>NUCLEOTIDE SEQUENCE [LARGE SCALE GENOMIC DNA]</scope>
    <source>
        <strain evidence="2 3">DSM 44255</strain>
    </source>
</reference>
<feature type="region of interest" description="Disordered" evidence="1">
    <location>
        <begin position="1"/>
        <end position="26"/>
    </location>
</feature>
<name>A0ABT1IN12_9PSEU</name>
<evidence type="ECO:0000313" key="2">
    <source>
        <dbReference type="EMBL" id="MCP2274052.1"/>
    </source>
</evidence>
<keyword evidence="3" id="KW-1185">Reference proteome</keyword>
<protein>
    <submittedName>
        <fullName evidence="2">Uncharacterized protein</fullName>
    </submittedName>
</protein>
<proteinExistence type="predicted"/>
<feature type="region of interest" description="Disordered" evidence="1">
    <location>
        <begin position="45"/>
        <end position="94"/>
    </location>
</feature>